<dbReference type="KEGG" id="mend:L6E24_07470"/>
<dbReference type="GeneID" id="74307528"/>
<name>A0A9E7PPF9_9EURY</name>
<dbReference type="Proteomes" id="UP001060368">
    <property type="component" value="Chromosome"/>
</dbReference>
<evidence type="ECO:0000313" key="2">
    <source>
        <dbReference type="Proteomes" id="UP001060368"/>
    </source>
</evidence>
<dbReference type="NCBIfam" id="NF033519">
    <property type="entry name" value="transpos_ISAzo13"/>
    <property type="match status" value="1"/>
</dbReference>
<proteinExistence type="predicted"/>
<dbReference type="InterPro" id="IPR011518">
    <property type="entry name" value="Transposase_36"/>
</dbReference>
<dbReference type="RefSeq" id="WP_257741374.1">
    <property type="nucleotide sequence ID" value="NZ_CP096115.1"/>
</dbReference>
<keyword evidence="2" id="KW-1185">Reference proteome</keyword>
<accession>A0A9E7PPF9</accession>
<dbReference type="AlphaFoldDB" id="A0A9E7PPF9"/>
<dbReference type="EMBL" id="CP096115">
    <property type="protein sequence ID" value="UUX91222.1"/>
    <property type="molecule type" value="Genomic_DNA"/>
</dbReference>
<organism evidence="1 2">
    <name type="scientific">Methanoplanus endosymbiosus</name>
    <dbReference type="NCBI Taxonomy" id="33865"/>
    <lineage>
        <taxon>Archaea</taxon>
        <taxon>Methanobacteriati</taxon>
        <taxon>Methanobacteriota</taxon>
        <taxon>Stenosarchaea group</taxon>
        <taxon>Methanomicrobia</taxon>
        <taxon>Methanomicrobiales</taxon>
        <taxon>Methanomicrobiaceae</taxon>
        <taxon>Methanoplanus</taxon>
    </lineage>
</organism>
<sequence length="409" mass="46834">MDLDAFIANIYEDLTPHLNERQIRIFASTMANSYGRGGVTNVSKITGMSRSTINIGRKQLDSGEIYPYDKVRSEGAGRKKITEIDPELINDLDFLIEPTSRGDPESPLRWTCLSTRNLAEELINKGHNVSHTCVSKLLNYSGYSLQAPRKTEEGKSHEDRNKQFEFINEFVKKYQTHNQPVISVDCKKKENIGNYTNKGQEWRPKGKPVKVKDHDFIDKELGKAIPYGIYDISNNSGWVNVGVDHETSEFAVESIRRWWITMGQEIYPNAESLLITADSGGSNGYRRKAWKVELQKFCDEFNLMVSVCHFPPGTSKWNKIEHRLFSAISKNWRGRPLINMETIVNLIANTRTSKGLTVQCCVDNNSYPLGRKVSKEEMNELFLLPNQFHGEWNYTIAPKDECYYVVDDL</sequence>
<evidence type="ECO:0000313" key="1">
    <source>
        <dbReference type="EMBL" id="UUX91222.1"/>
    </source>
</evidence>
<dbReference type="Pfam" id="PF07592">
    <property type="entry name" value="DDE_Tnp_ISAZ013"/>
    <property type="match status" value="1"/>
</dbReference>
<reference evidence="1" key="1">
    <citation type="submission" date="2022-04" db="EMBL/GenBank/DDBJ databases">
        <title>Complete genome of Methanoplanus endosymbiosus DSM 3599.</title>
        <authorList>
            <person name="Chen S.-C."/>
            <person name="You Y.-T."/>
            <person name="Zhou Y.-Z."/>
            <person name="Lai M.-C."/>
        </authorList>
    </citation>
    <scope>NUCLEOTIDE SEQUENCE</scope>
    <source>
        <strain evidence="1">DSM 3599</strain>
    </source>
</reference>
<gene>
    <name evidence="1" type="ORF">L6E24_07470</name>
</gene>
<protein>
    <submittedName>
        <fullName evidence="1">ISAzo13 family transposase</fullName>
    </submittedName>
</protein>